<feature type="transmembrane region" description="Helical" evidence="1">
    <location>
        <begin position="60"/>
        <end position="79"/>
    </location>
</feature>
<comment type="caution">
    <text evidence="2">The sequence shown here is derived from an EMBL/GenBank/DDBJ whole genome shotgun (WGS) entry which is preliminary data.</text>
</comment>
<evidence type="ECO:0000256" key="1">
    <source>
        <dbReference type="SAM" id="Phobius"/>
    </source>
</evidence>
<feature type="transmembrane region" description="Helical" evidence="1">
    <location>
        <begin position="31"/>
        <end position="48"/>
    </location>
</feature>
<name>A0A5E9PCQ8_9GAMM</name>
<reference evidence="2 3" key="1">
    <citation type="submission" date="2019-03" db="EMBL/GenBank/DDBJ databases">
        <title>Draft genome sequence of an environmental Acinetobacter seifertii from Brazil.</title>
        <authorList>
            <person name="Furlan J.P.R."/>
            <person name="Stehling E.G."/>
        </authorList>
    </citation>
    <scope>NUCLEOTIDE SEQUENCE [LARGE SCALE GENOMIC DNA]</scope>
    <source>
        <strain evidence="2 3">SAb133</strain>
    </source>
</reference>
<evidence type="ECO:0000313" key="2">
    <source>
        <dbReference type="EMBL" id="TEU25285.1"/>
    </source>
</evidence>
<gene>
    <name evidence="2" type="ORF">E2R16_18015</name>
</gene>
<dbReference type="Proteomes" id="UP000297445">
    <property type="component" value="Unassembled WGS sequence"/>
</dbReference>
<dbReference type="AlphaFoldDB" id="A0A5E9PCQ8"/>
<keyword evidence="1" id="KW-1133">Transmembrane helix</keyword>
<evidence type="ECO:0000313" key="3">
    <source>
        <dbReference type="Proteomes" id="UP000297445"/>
    </source>
</evidence>
<keyword evidence="1" id="KW-0472">Membrane</keyword>
<protein>
    <submittedName>
        <fullName evidence="2">Uncharacterized protein</fullName>
    </submittedName>
</protein>
<organism evidence="2 3">
    <name type="scientific">Acinetobacter seifertii</name>
    <dbReference type="NCBI Taxonomy" id="1530123"/>
    <lineage>
        <taxon>Bacteria</taxon>
        <taxon>Pseudomonadati</taxon>
        <taxon>Pseudomonadota</taxon>
        <taxon>Gammaproteobacteria</taxon>
        <taxon>Moraxellales</taxon>
        <taxon>Moraxellaceae</taxon>
        <taxon>Acinetobacter</taxon>
        <taxon>Acinetobacter calcoaceticus/baumannii complex</taxon>
    </lineage>
</organism>
<feature type="transmembrane region" description="Helical" evidence="1">
    <location>
        <begin position="185"/>
        <end position="202"/>
    </location>
</feature>
<feature type="transmembrane region" description="Helical" evidence="1">
    <location>
        <begin position="147"/>
        <end position="164"/>
    </location>
</feature>
<proteinExistence type="predicted"/>
<accession>A0A5E9PCQ8</accession>
<feature type="transmembrane region" description="Helical" evidence="1">
    <location>
        <begin position="91"/>
        <end position="108"/>
    </location>
</feature>
<sequence length="300" mass="35523">MSNFEPENKTDYLRKIYYHLKQLEYNDSTEMNYLVSAIGIMFLMAGFLSDSYTSQDGLNFFLLISGQVILFILISHNLFELIPSVKKFLELKSTKFFFIFSVSSYFVYARSQVSIILNDIFEVSGDNFTYSLFFGSIVYFVNHFFNYYIYLLAAFSLILILNYGDFCYKEKHKYSIFELVFNRKIYILLLSVSLTYTTYSISKNDISHEALPYKIYIIAKKLDFDSKTKCDNIYKNQSIIYLGSNKERILVSHYLPSFEGDSMTIYSFMRDKEKKYLSFNYALNNNLIKFEDRKCYLDKH</sequence>
<dbReference type="RefSeq" id="WP_134263577.1">
    <property type="nucleotide sequence ID" value="NZ_SNSA01000012.1"/>
</dbReference>
<keyword evidence="1" id="KW-0812">Transmembrane</keyword>
<dbReference type="EMBL" id="SNSA01000012">
    <property type="protein sequence ID" value="TEU25285.1"/>
    <property type="molecule type" value="Genomic_DNA"/>
</dbReference>